<protein>
    <recommendedName>
        <fullName evidence="4">Fam-l protein</fullName>
    </recommendedName>
</protein>
<keyword evidence="1" id="KW-0812">Transmembrane</keyword>
<feature type="transmembrane region" description="Helical" evidence="1">
    <location>
        <begin position="12"/>
        <end position="31"/>
    </location>
</feature>
<accession>A0A564ZTW3</accession>
<evidence type="ECO:0000313" key="2">
    <source>
        <dbReference type="EMBL" id="VUZ95048.1"/>
    </source>
</evidence>
<gene>
    <name evidence="2" type="ORF">PVP01_0739200</name>
</gene>
<dbReference type="AlphaFoldDB" id="A0A564ZTW3"/>
<dbReference type="VEuPathDB" id="PlasmoDB:PVX_109785"/>
<evidence type="ECO:0000256" key="1">
    <source>
        <dbReference type="SAM" id="Phobius"/>
    </source>
</evidence>
<sequence>MKVLKNPYMRNILKITLFTKILMFVLLSWIYQYNYNNCTLVKSLECGSKIDICFGRNTNRILATHRDESESQRIRLQNKSNDNVYKHKLSYGNESSNIYGHLKQDKLNNVDTYLKSYKSRYAKKKGLKKFDCYYEKKLFSSINKLEKHMKKNNLSKNRIKGVIFLKYGLPFILLSLLPILSRAVPYRQIIRTYKIKLPDGYTITKGTHTSTVIRTRNLTYDASLRCIYLCISIAFILSLIIYTYIKIKKYQRIKAGMLK</sequence>
<proteinExistence type="predicted"/>
<dbReference type="Pfam" id="PF12420">
    <property type="entry name" value="DUF3671"/>
    <property type="match status" value="1"/>
</dbReference>
<keyword evidence="1" id="KW-0472">Membrane</keyword>
<feature type="transmembrane region" description="Helical" evidence="1">
    <location>
        <begin position="164"/>
        <end position="184"/>
    </location>
</feature>
<name>A0A564ZTW3_PLAVI</name>
<dbReference type="VEuPathDB" id="PlasmoDB:PVP01_0739200"/>
<organism evidence="2 3">
    <name type="scientific">Plasmodium vivax</name>
    <name type="common">malaria parasite P. vivax</name>
    <dbReference type="NCBI Taxonomy" id="5855"/>
    <lineage>
        <taxon>Eukaryota</taxon>
        <taxon>Sar</taxon>
        <taxon>Alveolata</taxon>
        <taxon>Apicomplexa</taxon>
        <taxon>Aconoidasida</taxon>
        <taxon>Haemosporida</taxon>
        <taxon>Plasmodiidae</taxon>
        <taxon>Plasmodium</taxon>
        <taxon>Plasmodium (Plasmodium)</taxon>
    </lineage>
</organism>
<evidence type="ECO:0008006" key="4">
    <source>
        <dbReference type="Google" id="ProtNLM"/>
    </source>
</evidence>
<keyword evidence="1" id="KW-1133">Transmembrane helix</keyword>
<feature type="transmembrane region" description="Helical" evidence="1">
    <location>
        <begin position="226"/>
        <end position="245"/>
    </location>
</feature>
<evidence type="ECO:0000313" key="3">
    <source>
        <dbReference type="Proteomes" id="UP000220605"/>
    </source>
</evidence>
<dbReference type="InterPro" id="IPR022139">
    <property type="entry name" value="Fam-L/Fam-M-like_plasmodium"/>
</dbReference>
<dbReference type="Proteomes" id="UP000220605">
    <property type="component" value="Chromosome 7"/>
</dbReference>
<dbReference type="EMBL" id="LT635618">
    <property type="protein sequence ID" value="VUZ95048.1"/>
    <property type="molecule type" value="Genomic_DNA"/>
</dbReference>
<dbReference type="OrthoDB" id="10343705at2759"/>
<reference evidence="3" key="1">
    <citation type="submission" date="2016-07" db="EMBL/GenBank/DDBJ databases">
        <authorList>
            <consortium name="Pathogen Informatics"/>
        </authorList>
    </citation>
    <scope>NUCLEOTIDE SEQUENCE [LARGE SCALE GENOMIC DNA]</scope>
</reference>
<dbReference type="VEuPathDB" id="PlasmoDB:PVPAM_110054800"/>
<dbReference type="VEuPathDB" id="PlasmoDB:PVW1_040008000"/>